<evidence type="ECO:0000259" key="9">
    <source>
        <dbReference type="PROSITE" id="PS50887"/>
    </source>
</evidence>
<evidence type="ECO:0000256" key="8">
    <source>
        <dbReference type="SAM" id="Phobius"/>
    </source>
</evidence>
<protein>
    <recommendedName>
        <fullName evidence="2">diguanylate cyclase</fullName>
        <ecNumber evidence="2">2.7.7.65</ecNumber>
    </recommendedName>
</protein>
<sequence>MARFDLILVLLNGLGLMALIALAFGTIERLMSDPTLKRWLHAPVFALGTVASMLSPAHLADGIIIDTRCVIVALAGAFVGWPAALAAGLAGAAYRIWLSGAGAPVGVVTIVLAAAIGLLWGRLYRRGRVARRRNLIALGLIVSAHIALFVFLPLPDPLGFTLNLIPFVVPTYVAGVFVMGSMMQRETRMMRREQSLEVDAFTDALTGLANRRAYDALIAEELAQRRGAEIGVTLLVVDFDHFKQVNDTYGHEAGDEALKVVSRILRSCVREGDYVCRHGGEEFTVILPQTGLPQGRRTAERIRHAIEAAPLIAGDQNLSLTVSIGVAGAPQHGDDPNTLYRCADAALYEAKSAGRDQVVVYGRPQLREVVSVDEREALALAN</sequence>
<feature type="transmembrane region" description="Helical" evidence="8">
    <location>
        <begin position="103"/>
        <end position="123"/>
    </location>
</feature>
<dbReference type="GO" id="GO:0000155">
    <property type="term" value="F:phosphorelay sensor kinase activity"/>
    <property type="evidence" value="ECO:0007669"/>
    <property type="project" value="InterPro"/>
</dbReference>
<dbReference type="EMBL" id="AAPJ01000005">
    <property type="protein sequence ID" value="EAS49357.1"/>
    <property type="molecule type" value="Genomic_DNA"/>
</dbReference>
<keyword evidence="11" id="KW-1185">Reference proteome</keyword>
<keyword evidence="3" id="KW-1003">Cell membrane</keyword>
<organism evidence="10 11">
    <name type="scientific">Aurantimonas manganoxydans (strain ATCC BAA-1229 / DSM 21871 / SI85-9A1)</name>
    <dbReference type="NCBI Taxonomy" id="287752"/>
    <lineage>
        <taxon>Bacteria</taxon>
        <taxon>Pseudomonadati</taxon>
        <taxon>Pseudomonadota</taxon>
        <taxon>Alphaproteobacteria</taxon>
        <taxon>Hyphomicrobiales</taxon>
        <taxon>Aurantimonadaceae</taxon>
        <taxon>Aurantimonas</taxon>
    </lineage>
</organism>
<dbReference type="Pfam" id="PF07694">
    <property type="entry name" value="5TM-5TMR_LYT"/>
    <property type="match status" value="1"/>
</dbReference>
<evidence type="ECO:0000256" key="4">
    <source>
        <dbReference type="ARBA" id="ARBA00022692"/>
    </source>
</evidence>
<dbReference type="PANTHER" id="PTHR45138:SF9">
    <property type="entry name" value="DIGUANYLATE CYCLASE DGCM-RELATED"/>
    <property type="match status" value="1"/>
</dbReference>
<proteinExistence type="predicted"/>
<dbReference type="InterPro" id="IPR011620">
    <property type="entry name" value="Sig_transdc_His_kinase_LytS_TM"/>
</dbReference>
<dbReference type="NCBIfam" id="TIGR00254">
    <property type="entry name" value="GGDEF"/>
    <property type="match status" value="1"/>
</dbReference>
<dbReference type="GO" id="GO:0052621">
    <property type="term" value="F:diguanylate cyclase activity"/>
    <property type="evidence" value="ECO:0007669"/>
    <property type="project" value="UniProtKB-EC"/>
</dbReference>
<dbReference type="FunFam" id="3.30.70.270:FF:000001">
    <property type="entry name" value="Diguanylate cyclase domain protein"/>
    <property type="match status" value="1"/>
</dbReference>
<keyword evidence="6 8" id="KW-0472">Membrane</keyword>
<dbReference type="SUPFAM" id="SSF55073">
    <property type="entry name" value="Nucleotide cyclase"/>
    <property type="match status" value="1"/>
</dbReference>
<evidence type="ECO:0000256" key="3">
    <source>
        <dbReference type="ARBA" id="ARBA00022475"/>
    </source>
</evidence>
<evidence type="ECO:0000313" key="11">
    <source>
        <dbReference type="Proteomes" id="UP000000321"/>
    </source>
</evidence>
<feature type="domain" description="GGDEF" evidence="9">
    <location>
        <begin position="230"/>
        <end position="363"/>
    </location>
</feature>
<dbReference type="PROSITE" id="PS50887">
    <property type="entry name" value="GGDEF"/>
    <property type="match status" value="1"/>
</dbReference>
<evidence type="ECO:0000313" key="10">
    <source>
        <dbReference type="EMBL" id="EAS49357.1"/>
    </source>
</evidence>
<dbReference type="OrthoDB" id="9812260at2"/>
<accession>Q1YG68</accession>
<dbReference type="GO" id="GO:0005886">
    <property type="term" value="C:plasma membrane"/>
    <property type="evidence" value="ECO:0007669"/>
    <property type="project" value="UniProtKB-SubCell"/>
</dbReference>
<dbReference type="AlphaFoldDB" id="Q1YG68"/>
<evidence type="ECO:0000256" key="2">
    <source>
        <dbReference type="ARBA" id="ARBA00012528"/>
    </source>
</evidence>
<dbReference type="GO" id="GO:0071555">
    <property type="term" value="P:cell wall organization"/>
    <property type="evidence" value="ECO:0007669"/>
    <property type="project" value="InterPro"/>
</dbReference>
<dbReference type="SMART" id="SM00267">
    <property type="entry name" value="GGDEF"/>
    <property type="match status" value="1"/>
</dbReference>
<dbReference type="HOGENOM" id="CLU_000445_11_1_5"/>
<dbReference type="Proteomes" id="UP000000321">
    <property type="component" value="Unassembled WGS sequence"/>
</dbReference>
<evidence type="ECO:0000256" key="7">
    <source>
        <dbReference type="ARBA" id="ARBA00034247"/>
    </source>
</evidence>
<reference evidence="10 11" key="1">
    <citation type="journal article" date="2008" name="Appl. Environ. Microbiol.">
        <title>Genomic insights into Mn(II) oxidation by the marine alphaproteobacterium Aurantimonas sp. strain SI85-9A1.</title>
        <authorList>
            <person name="Dick G.J."/>
            <person name="Podell S."/>
            <person name="Johnson H.A."/>
            <person name="Rivera-Espinoza Y."/>
            <person name="Bernier-Latmani R."/>
            <person name="McCarthy J.K."/>
            <person name="Torpey J.W."/>
            <person name="Clement B.G."/>
            <person name="Gaasterland T."/>
            <person name="Tebo B.M."/>
        </authorList>
    </citation>
    <scope>NUCLEOTIDE SEQUENCE [LARGE SCALE GENOMIC DNA]</scope>
    <source>
        <strain evidence="10 11">SI85-9A1</strain>
    </source>
</reference>
<dbReference type="InterPro" id="IPR043128">
    <property type="entry name" value="Rev_trsase/Diguanyl_cyclase"/>
</dbReference>
<feature type="transmembrane region" description="Helical" evidence="8">
    <location>
        <begin position="160"/>
        <end position="182"/>
    </location>
</feature>
<keyword evidence="4 8" id="KW-0812">Transmembrane</keyword>
<gene>
    <name evidence="10" type="ORF">SI859A1_02959</name>
</gene>
<evidence type="ECO:0000256" key="5">
    <source>
        <dbReference type="ARBA" id="ARBA00022989"/>
    </source>
</evidence>
<dbReference type="Gene3D" id="1.10.1760.20">
    <property type="match status" value="1"/>
</dbReference>
<name>Q1YG68_AURMS</name>
<feature type="transmembrane region" description="Helical" evidence="8">
    <location>
        <begin position="7"/>
        <end position="27"/>
    </location>
</feature>
<dbReference type="PANTHER" id="PTHR45138">
    <property type="entry name" value="REGULATORY COMPONENTS OF SENSORY TRANSDUCTION SYSTEM"/>
    <property type="match status" value="1"/>
</dbReference>
<dbReference type="CDD" id="cd01949">
    <property type="entry name" value="GGDEF"/>
    <property type="match status" value="1"/>
</dbReference>
<dbReference type="Pfam" id="PF00990">
    <property type="entry name" value="GGDEF"/>
    <property type="match status" value="1"/>
</dbReference>
<dbReference type="RefSeq" id="WP_009210777.1">
    <property type="nucleotide sequence ID" value="NZ_CH672387.1"/>
</dbReference>
<dbReference type="InterPro" id="IPR029787">
    <property type="entry name" value="Nucleotide_cyclase"/>
</dbReference>
<comment type="subcellular location">
    <subcellularLocation>
        <location evidence="1">Cell membrane</location>
        <topology evidence="1">Multi-pass membrane protein</topology>
    </subcellularLocation>
</comment>
<dbReference type="EC" id="2.7.7.65" evidence="2"/>
<comment type="caution">
    <text evidence="10">The sequence shown here is derived from an EMBL/GenBank/DDBJ whole genome shotgun (WGS) entry which is preliminary data.</text>
</comment>
<feature type="transmembrane region" description="Helical" evidence="8">
    <location>
        <begin position="71"/>
        <end position="97"/>
    </location>
</feature>
<evidence type="ECO:0000256" key="1">
    <source>
        <dbReference type="ARBA" id="ARBA00004651"/>
    </source>
</evidence>
<feature type="transmembrane region" description="Helical" evidence="8">
    <location>
        <begin position="39"/>
        <end position="59"/>
    </location>
</feature>
<feature type="transmembrane region" description="Helical" evidence="8">
    <location>
        <begin position="135"/>
        <end position="154"/>
    </location>
</feature>
<keyword evidence="5 8" id="KW-1133">Transmembrane helix</keyword>
<evidence type="ECO:0000256" key="6">
    <source>
        <dbReference type="ARBA" id="ARBA00023136"/>
    </source>
</evidence>
<dbReference type="InterPro" id="IPR050469">
    <property type="entry name" value="Diguanylate_Cyclase"/>
</dbReference>
<dbReference type="InterPro" id="IPR000160">
    <property type="entry name" value="GGDEF_dom"/>
</dbReference>
<dbReference type="BioCyc" id="AURANTIMONAS:SI859A1_02959-MONOMER"/>
<comment type="catalytic activity">
    <reaction evidence="7">
        <text>2 GTP = 3',3'-c-di-GMP + 2 diphosphate</text>
        <dbReference type="Rhea" id="RHEA:24898"/>
        <dbReference type="ChEBI" id="CHEBI:33019"/>
        <dbReference type="ChEBI" id="CHEBI:37565"/>
        <dbReference type="ChEBI" id="CHEBI:58805"/>
        <dbReference type="EC" id="2.7.7.65"/>
    </reaction>
</comment>
<dbReference type="GO" id="GO:0043709">
    <property type="term" value="P:cell adhesion involved in single-species biofilm formation"/>
    <property type="evidence" value="ECO:0007669"/>
    <property type="project" value="TreeGrafter"/>
</dbReference>
<dbReference type="Gene3D" id="3.30.70.270">
    <property type="match status" value="1"/>
</dbReference>
<dbReference type="GO" id="GO:1902201">
    <property type="term" value="P:negative regulation of bacterial-type flagellum-dependent cell motility"/>
    <property type="evidence" value="ECO:0007669"/>
    <property type="project" value="TreeGrafter"/>
</dbReference>